<reference evidence="2" key="1">
    <citation type="journal article" date="2013" name="G3 (Bethesda)">
        <title>Comparative genomics of a plant-pathogenic fungus, Pyrenophora tritici-repentis, reveals transduplication and the impact of repeat elements on pathogenicity and population divergence.</title>
        <authorList>
            <person name="Manning V.A."/>
            <person name="Pandelova I."/>
            <person name="Dhillon B."/>
            <person name="Wilhelm L.J."/>
            <person name="Goodwin S.B."/>
            <person name="Berlin A.M."/>
            <person name="Figueroa M."/>
            <person name="Freitag M."/>
            <person name="Hane J.K."/>
            <person name="Henrissat B."/>
            <person name="Holman W.H."/>
            <person name="Kodira C.D."/>
            <person name="Martin J."/>
            <person name="Oliver R.P."/>
            <person name="Robbertse B."/>
            <person name="Schackwitz W."/>
            <person name="Schwartz D.C."/>
            <person name="Spatafora J.W."/>
            <person name="Turgeon B.G."/>
            <person name="Yandava C."/>
            <person name="Young S."/>
            <person name="Zhou S."/>
            <person name="Zeng Q."/>
            <person name="Grigoriev I.V."/>
            <person name="Ma L.-J."/>
            <person name="Ciuffetti L.M."/>
        </authorList>
    </citation>
    <scope>NUCLEOTIDE SEQUENCE [LARGE SCALE GENOMIC DNA]</scope>
    <source>
        <strain evidence="2">Pt-1C-BFP</strain>
    </source>
</reference>
<accession>B2WFM4</accession>
<dbReference type="InParanoid" id="B2WFM4"/>
<evidence type="ECO:0000313" key="2">
    <source>
        <dbReference type="Proteomes" id="UP000001471"/>
    </source>
</evidence>
<protein>
    <submittedName>
        <fullName evidence="1">Uncharacterized protein</fullName>
    </submittedName>
</protein>
<proteinExistence type="predicted"/>
<dbReference type="Proteomes" id="UP000001471">
    <property type="component" value="Unassembled WGS sequence"/>
</dbReference>
<name>B2WFM4_PYRTR</name>
<organism evidence="1 2">
    <name type="scientific">Pyrenophora tritici-repentis (strain Pt-1C-BFP)</name>
    <name type="common">Wheat tan spot fungus</name>
    <name type="synonym">Drechslera tritici-repentis</name>
    <dbReference type="NCBI Taxonomy" id="426418"/>
    <lineage>
        <taxon>Eukaryota</taxon>
        <taxon>Fungi</taxon>
        <taxon>Dikarya</taxon>
        <taxon>Ascomycota</taxon>
        <taxon>Pezizomycotina</taxon>
        <taxon>Dothideomycetes</taxon>
        <taxon>Pleosporomycetidae</taxon>
        <taxon>Pleosporales</taxon>
        <taxon>Pleosporineae</taxon>
        <taxon>Pleosporaceae</taxon>
        <taxon>Pyrenophora</taxon>
    </lineage>
</organism>
<dbReference type="AlphaFoldDB" id="B2WFM4"/>
<dbReference type="EMBL" id="DS231624">
    <property type="protein sequence ID" value="EDU41781.1"/>
    <property type="molecule type" value="Genomic_DNA"/>
</dbReference>
<dbReference type="HOGENOM" id="CLU_2575030_0_0_1"/>
<evidence type="ECO:0000313" key="1">
    <source>
        <dbReference type="EMBL" id="EDU41781.1"/>
    </source>
</evidence>
<sequence length="81" mass="8918">MTITTLQVNAFLSRVSGQEGGVRGHMKRGDNGEAGKRNVFFVEVRLYSLGILQRQVIAIVEPTDKAICSASQVLLPDGMWR</sequence>
<gene>
    <name evidence="1" type="ORF">PTRG_08730</name>
</gene>